<evidence type="ECO:0000259" key="2">
    <source>
        <dbReference type="Pfam" id="PF20151"/>
    </source>
</evidence>
<feature type="transmembrane region" description="Helical" evidence="1">
    <location>
        <begin position="164"/>
        <end position="184"/>
    </location>
</feature>
<keyword evidence="1" id="KW-1133">Transmembrane helix</keyword>
<dbReference type="InterPro" id="IPR045340">
    <property type="entry name" value="DUF6533"/>
</dbReference>
<dbReference type="Pfam" id="PF20151">
    <property type="entry name" value="DUF6533"/>
    <property type="match status" value="1"/>
</dbReference>
<name>A0AAD6ZTL1_9AGAR</name>
<feature type="domain" description="DUF6533" evidence="2">
    <location>
        <begin position="29"/>
        <end position="73"/>
    </location>
</feature>
<evidence type="ECO:0000313" key="3">
    <source>
        <dbReference type="EMBL" id="KAJ7339031.1"/>
    </source>
</evidence>
<evidence type="ECO:0000256" key="1">
    <source>
        <dbReference type="SAM" id="Phobius"/>
    </source>
</evidence>
<feature type="transmembrane region" description="Helical" evidence="1">
    <location>
        <begin position="29"/>
        <end position="50"/>
    </location>
</feature>
<keyword evidence="4" id="KW-1185">Reference proteome</keyword>
<dbReference type="AlphaFoldDB" id="A0AAD6ZTL1"/>
<keyword evidence="1" id="KW-0812">Transmembrane</keyword>
<keyword evidence="1" id="KW-0472">Membrane</keyword>
<organism evidence="3 4">
    <name type="scientific">Mycena albidolilacea</name>
    <dbReference type="NCBI Taxonomy" id="1033008"/>
    <lineage>
        <taxon>Eukaryota</taxon>
        <taxon>Fungi</taxon>
        <taxon>Dikarya</taxon>
        <taxon>Basidiomycota</taxon>
        <taxon>Agaricomycotina</taxon>
        <taxon>Agaricomycetes</taxon>
        <taxon>Agaricomycetidae</taxon>
        <taxon>Agaricales</taxon>
        <taxon>Marasmiineae</taxon>
        <taxon>Mycenaceae</taxon>
        <taxon>Mycena</taxon>
    </lineage>
</organism>
<evidence type="ECO:0000313" key="4">
    <source>
        <dbReference type="Proteomes" id="UP001218218"/>
    </source>
</evidence>
<proteinExistence type="predicted"/>
<protein>
    <recommendedName>
        <fullName evidence="2">DUF6533 domain-containing protein</fullName>
    </recommendedName>
</protein>
<feature type="transmembrane region" description="Helical" evidence="1">
    <location>
        <begin position="244"/>
        <end position="263"/>
    </location>
</feature>
<feature type="transmembrane region" description="Helical" evidence="1">
    <location>
        <begin position="205"/>
        <end position="224"/>
    </location>
</feature>
<sequence length="306" mass="33825">MSDHPSRALGVSADLDYATFAFDHRMTRYLFVAGVAVLVYDHLLTLGAEVKLIWSSKLRPSTGWFLAVRYIALSANVAVGVYNFGNLDHEETLIEVTLCLRVFAMHGLRIWILVCLLSAICVIASVGLWAFIAYGQHAEILDATGIVGCHPIYSDATVLRPAGAWEAILVCDILVFALTVRRGYIQRDSPLYAGSLIQRMVTDGSMYFGIIVLANLANVLSFYLCDVGPLYTFLSRTFDLDDTQGLIAGFLSWFTTSLSVTLLSRLMLNLHEAGVARIDTNTFNIETMRFAMTQRTSMDDEYCGGS</sequence>
<accession>A0AAD6ZTL1</accession>
<reference evidence="3" key="1">
    <citation type="submission" date="2023-03" db="EMBL/GenBank/DDBJ databases">
        <title>Massive genome expansion in bonnet fungi (Mycena s.s.) driven by repeated elements and novel gene families across ecological guilds.</title>
        <authorList>
            <consortium name="Lawrence Berkeley National Laboratory"/>
            <person name="Harder C.B."/>
            <person name="Miyauchi S."/>
            <person name="Viragh M."/>
            <person name="Kuo A."/>
            <person name="Thoen E."/>
            <person name="Andreopoulos B."/>
            <person name="Lu D."/>
            <person name="Skrede I."/>
            <person name="Drula E."/>
            <person name="Henrissat B."/>
            <person name="Morin E."/>
            <person name="Kohler A."/>
            <person name="Barry K."/>
            <person name="LaButti K."/>
            <person name="Morin E."/>
            <person name="Salamov A."/>
            <person name="Lipzen A."/>
            <person name="Mereny Z."/>
            <person name="Hegedus B."/>
            <person name="Baldrian P."/>
            <person name="Stursova M."/>
            <person name="Weitz H."/>
            <person name="Taylor A."/>
            <person name="Grigoriev I.V."/>
            <person name="Nagy L.G."/>
            <person name="Martin F."/>
            <person name="Kauserud H."/>
        </authorList>
    </citation>
    <scope>NUCLEOTIDE SEQUENCE</scope>
    <source>
        <strain evidence="3">CBHHK002</strain>
    </source>
</reference>
<feature type="transmembrane region" description="Helical" evidence="1">
    <location>
        <begin position="110"/>
        <end position="132"/>
    </location>
</feature>
<gene>
    <name evidence="3" type="ORF">DFH08DRAFT_1082527</name>
</gene>
<dbReference type="EMBL" id="JARIHO010000028">
    <property type="protein sequence ID" value="KAJ7339031.1"/>
    <property type="molecule type" value="Genomic_DNA"/>
</dbReference>
<comment type="caution">
    <text evidence="3">The sequence shown here is derived from an EMBL/GenBank/DDBJ whole genome shotgun (WGS) entry which is preliminary data.</text>
</comment>
<dbReference type="Proteomes" id="UP001218218">
    <property type="component" value="Unassembled WGS sequence"/>
</dbReference>